<dbReference type="EMBL" id="DS547092">
    <property type="protein sequence ID" value="EDR13950.1"/>
    <property type="molecule type" value="Genomic_DNA"/>
</dbReference>
<keyword evidence="3" id="KW-1185">Reference proteome</keyword>
<evidence type="ECO:0000313" key="2">
    <source>
        <dbReference type="EMBL" id="EDR13950.1"/>
    </source>
</evidence>
<feature type="region of interest" description="Disordered" evidence="1">
    <location>
        <begin position="60"/>
        <end position="107"/>
    </location>
</feature>
<sequence>MAAQLPNVQFAFLATPPALKKRAQPLPSPPLAPLPARPTTTHVHRRRSSTFNAISNWAATVQPGSPAPCSPKRRPSVSSTRRPSITRLTRRPSIGHGRAPSGSFINLIDTPSPASTKAFDLTQLGYTSVFVHLPKTPTTPSPYLLPRAPPVPSAQKSTNVPLTAVENPYTHIPIPPIPAEKPKPMKRFRSLSILRPRSKSTSAPSSPTKSVKSTTSTAKATKAQICCATSSTTKRKKAAYAVRRPPPLANELAIMQFSEGGSTETNIRRMMEAQARATGASGVSDVYRDGKGGFWWDQDEELEYAPLLGGAGVDCEDADEEMQWVSFADVSHVSDKENSSPDVLAIAGLADVVRRDSVSSQDSDLDPVYMMHTDQVEEITNDVRKFGGGSVPGLSVLSLPSRPRRAAKHLRKPEFMVDMAAFGPRSPVKGKFSALSPAAVKPKGKARRRPAPLKLAPLYTLQHPKRPTNSPQQANARKEFMDDSFAPAPLPVAPPATPLIPDTPLLQTRNMGAMKSVDSLALRGGKKPGNRLMK</sequence>
<dbReference type="Proteomes" id="UP000001194">
    <property type="component" value="Unassembled WGS sequence"/>
</dbReference>
<proteinExistence type="predicted"/>
<gene>
    <name evidence="2" type="ORF">LACBIDRAFT_291993</name>
</gene>
<feature type="compositionally biased region" description="Low complexity" evidence="1">
    <location>
        <begin position="199"/>
        <end position="216"/>
    </location>
</feature>
<name>B0CTN4_LACBS</name>
<feature type="compositionally biased region" description="Pro residues" evidence="1">
    <location>
        <begin position="26"/>
        <end position="36"/>
    </location>
</feature>
<dbReference type="GeneID" id="6070712"/>
<feature type="region of interest" description="Disordered" evidence="1">
    <location>
        <begin position="193"/>
        <end position="216"/>
    </location>
</feature>
<protein>
    <submittedName>
        <fullName evidence="2">Predicted protein</fullName>
    </submittedName>
</protein>
<dbReference type="AlphaFoldDB" id="B0CTN4"/>
<dbReference type="RefSeq" id="XP_001874509.1">
    <property type="nucleotide sequence ID" value="XM_001874474.1"/>
</dbReference>
<organism evidence="3">
    <name type="scientific">Laccaria bicolor (strain S238N-H82 / ATCC MYA-4686)</name>
    <name type="common">Bicoloured deceiver</name>
    <name type="synonym">Laccaria laccata var. bicolor</name>
    <dbReference type="NCBI Taxonomy" id="486041"/>
    <lineage>
        <taxon>Eukaryota</taxon>
        <taxon>Fungi</taxon>
        <taxon>Dikarya</taxon>
        <taxon>Basidiomycota</taxon>
        <taxon>Agaricomycotina</taxon>
        <taxon>Agaricomycetes</taxon>
        <taxon>Agaricomycetidae</taxon>
        <taxon>Agaricales</taxon>
        <taxon>Agaricineae</taxon>
        <taxon>Hydnangiaceae</taxon>
        <taxon>Laccaria</taxon>
    </lineage>
</organism>
<reference evidence="2 3" key="1">
    <citation type="journal article" date="2008" name="Nature">
        <title>The genome of Laccaria bicolor provides insights into mycorrhizal symbiosis.</title>
        <authorList>
            <person name="Martin F."/>
            <person name="Aerts A."/>
            <person name="Ahren D."/>
            <person name="Brun A."/>
            <person name="Danchin E.G.J."/>
            <person name="Duchaussoy F."/>
            <person name="Gibon J."/>
            <person name="Kohler A."/>
            <person name="Lindquist E."/>
            <person name="Pereda V."/>
            <person name="Salamov A."/>
            <person name="Shapiro H.J."/>
            <person name="Wuyts J."/>
            <person name="Blaudez D."/>
            <person name="Buee M."/>
            <person name="Brokstein P."/>
            <person name="Canbaeck B."/>
            <person name="Cohen D."/>
            <person name="Courty P.E."/>
            <person name="Coutinho P.M."/>
            <person name="Delaruelle C."/>
            <person name="Detter J.C."/>
            <person name="Deveau A."/>
            <person name="DiFazio S."/>
            <person name="Duplessis S."/>
            <person name="Fraissinet-Tachet L."/>
            <person name="Lucic E."/>
            <person name="Frey-Klett P."/>
            <person name="Fourrey C."/>
            <person name="Feussner I."/>
            <person name="Gay G."/>
            <person name="Grimwood J."/>
            <person name="Hoegger P.J."/>
            <person name="Jain P."/>
            <person name="Kilaru S."/>
            <person name="Labbe J."/>
            <person name="Lin Y.C."/>
            <person name="Legue V."/>
            <person name="Le Tacon F."/>
            <person name="Marmeisse R."/>
            <person name="Melayah D."/>
            <person name="Montanini B."/>
            <person name="Muratet M."/>
            <person name="Nehls U."/>
            <person name="Niculita-Hirzel H."/>
            <person name="Oudot-Le Secq M.P."/>
            <person name="Peter M."/>
            <person name="Quesneville H."/>
            <person name="Rajashekar B."/>
            <person name="Reich M."/>
            <person name="Rouhier N."/>
            <person name="Schmutz J."/>
            <person name="Yin T."/>
            <person name="Chalot M."/>
            <person name="Henrissat B."/>
            <person name="Kuees U."/>
            <person name="Lucas S."/>
            <person name="Van de Peer Y."/>
            <person name="Podila G.K."/>
            <person name="Polle A."/>
            <person name="Pukkila P.J."/>
            <person name="Richardson P.M."/>
            <person name="Rouze P."/>
            <person name="Sanders I.R."/>
            <person name="Stajich J.E."/>
            <person name="Tunlid A."/>
            <person name="Tuskan G."/>
            <person name="Grigoriev I.V."/>
        </authorList>
    </citation>
    <scope>NUCLEOTIDE SEQUENCE [LARGE SCALE GENOMIC DNA]</scope>
    <source>
        <strain evidence="3">S238N-H82 / ATCC MYA-4686</strain>
    </source>
</reference>
<dbReference type="OrthoDB" id="3233731at2759"/>
<evidence type="ECO:0000313" key="3">
    <source>
        <dbReference type="Proteomes" id="UP000001194"/>
    </source>
</evidence>
<dbReference type="InParanoid" id="B0CTN4"/>
<accession>B0CTN4</accession>
<feature type="non-terminal residue" evidence="2">
    <location>
        <position position="534"/>
    </location>
</feature>
<evidence type="ECO:0000256" key="1">
    <source>
        <dbReference type="SAM" id="MobiDB-lite"/>
    </source>
</evidence>
<feature type="compositionally biased region" description="Low complexity" evidence="1">
    <location>
        <begin position="76"/>
        <end position="87"/>
    </location>
</feature>
<dbReference type="KEGG" id="lbc:LACBIDRAFT_291993"/>
<dbReference type="HOGENOM" id="CLU_491847_0_0_1"/>
<feature type="region of interest" description="Disordered" evidence="1">
    <location>
        <begin position="20"/>
        <end position="48"/>
    </location>
</feature>